<proteinExistence type="predicted"/>
<dbReference type="Proteomes" id="UP000663419">
    <property type="component" value="Chromosome 1"/>
</dbReference>
<dbReference type="VEuPathDB" id="FungiDB:I7I53_09124"/>
<dbReference type="AlphaFoldDB" id="A0A8A1L827"/>
<sequence length="157" mass="16967">MDSLYATINGSVSPVNLPPQSLPATAPEAVCWFCEAIEAWWDLGTGGGVGLRSGGFRRRFSDIYFGHPTSIHPHSHSHHRPVCSDVTMQLCNYPRTNALSRAIILSLRLVSGTVCCRTNIPTLKNSQHGTRGADMLEVTWQGSQASAAKSPLSHEGP</sequence>
<organism evidence="1 2">
    <name type="scientific">Ajellomyces capsulatus (strain H88)</name>
    <name type="common">Darling's disease fungus</name>
    <name type="synonym">Histoplasma capsulatum</name>
    <dbReference type="NCBI Taxonomy" id="544711"/>
    <lineage>
        <taxon>Eukaryota</taxon>
        <taxon>Fungi</taxon>
        <taxon>Dikarya</taxon>
        <taxon>Ascomycota</taxon>
        <taxon>Pezizomycotina</taxon>
        <taxon>Eurotiomycetes</taxon>
        <taxon>Eurotiomycetidae</taxon>
        <taxon>Onygenales</taxon>
        <taxon>Ajellomycetaceae</taxon>
        <taxon>Histoplasma</taxon>
    </lineage>
</organism>
<evidence type="ECO:0000313" key="2">
    <source>
        <dbReference type="Proteomes" id="UP000663419"/>
    </source>
</evidence>
<name>A0A8A1L827_AJEC8</name>
<accession>A0A8A1L827</accession>
<reference evidence="1" key="1">
    <citation type="submission" date="2021-01" db="EMBL/GenBank/DDBJ databases">
        <title>Chromosome-level genome assembly of a human fungal pathogen reveals clustering of transcriptionally co-regulated genes.</title>
        <authorList>
            <person name="Voorhies M."/>
            <person name="Cohen S."/>
            <person name="Shea T.P."/>
            <person name="Petrus S."/>
            <person name="Munoz J.F."/>
            <person name="Poplawski S."/>
            <person name="Goldman W.E."/>
            <person name="Michael T."/>
            <person name="Cuomo C.A."/>
            <person name="Sil A."/>
            <person name="Beyhan S."/>
        </authorList>
    </citation>
    <scope>NUCLEOTIDE SEQUENCE</scope>
    <source>
        <strain evidence="1">H88</strain>
    </source>
</reference>
<gene>
    <name evidence="1" type="ORF">I7I53_09124</name>
</gene>
<protein>
    <submittedName>
        <fullName evidence="1">Uncharacterized protein</fullName>
    </submittedName>
</protein>
<dbReference type="EMBL" id="CP069102">
    <property type="protein sequence ID" value="QSS48915.1"/>
    <property type="molecule type" value="Genomic_DNA"/>
</dbReference>
<evidence type="ECO:0000313" key="1">
    <source>
        <dbReference type="EMBL" id="QSS48915.1"/>
    </source>
</evidence>